<reference evidence="3" key="1">
    <citation type="submission" date="2018-10" db="EMBL/GenBank/DDBJ databases">
        <title>FDA dAtabase for Regulatory Grade micrObial Sequences (FDA-ARGOS): Supporting development and validation of Infectious Disease Dx tests.</title>
        <authorList>
            <person name="Minogue T."/>
            <person name="Wolcott M."/>
            <person name="Wasieloski L."/>
            <person name="Aguilar W."/>
            <person name="Moore D."/>
            <person name="Jaissle J."/>
            <person name="Tallon L."/>
            <person name="Sadzewicz L."/>
            <person name="Zhao X."/>
            <person name="Vavikolanu K."/>
            <person name="Mehta A."/>
            <person name="Aluvathingal J."/>
            <person name="Nadendla S."/>
            <person name="Yan Y."/>
            <person name="Sichtig H."/>
        </authorList>
    </citation>
    <scope>NUCLEOTIDE SEQUENCE [LARGE SCALE GENOMIC DNA]</scope>
    <source>
        <strain evidence="3">FDAARGOS_588</strain>
    </source>
</reference>
<evidence type="ECO:0000313" key="3">
    <source>
        <dbReference type="Proteomes" id="UP000269379"/>
    </source>
</evidence>
<comment type="caution">
    <text evidence="2">The sequence shown here is derived from an EMBL/GenBank/DDBJ whole genome shotgun (WGS) entry which is preliminary data.</text>
</comment>
<protein>
    <submittedName>
        <fullName evidence="2">Uncharacterized protein</fullName>
    </submittedName>
</protein>
<name>A0AAX1XD84_BURML</name>
<keyword evidence="1" id="KW-0472">Membrane</keyword>
<keyword evidence="1" id="KW-0812">Transmembrane</keyword>
<evidence type="ECO:0000256" key="1">
    <source>
        <dbReference type="SAM" id="Phobius"/>
    </source>
</evidence>
<dbReference type="Proteomes" id="UP000269379">
    <property type="component" value="Unassembled WGS sequence"/>
</dbReference>
<gene>
    <name evidence="2" type="ORF">EGT70_07510</name>
</gene>
<sequence length="91" mass="9341">MRRAATTAETGFASRRSPFFHALLIRSPLIPAPPAGIARFGLPADRPPSPGNRTAVASTASTASIASIASIVSIVSIVSITSITSIARPSR</sequence>
<dbReference type="AlphaFoldDB" id="A0AAX1XD84"/>
<dbReference type="EMBL" id="RKJW01000001">
    <property type="protein sequence ID" value="RPA29392.1"/>
    <property type="molecule type" value="Genomic_DNA"/>
</dbReference>
<organism evidence="2 3">
    <name type="scientific">Burkholderia mallei</name>
    <name type="common">Pseudomonas mallei</name>
    <dbReference type="NCBI Taxonomy" id="13373"/>
    <lineage>
        <taxon>Bacteria</taxon>
        <taxon>Pseudomonadati</taxon>
        <taxon>Pseudomonadota</taxon>
        <taxon>Betaproteobacteria</taxon>
        <taxon>Burkholderiales</taxon>
        <taxon>Burkholderiaceae</taxon>
        <taxon>Burkholderia</taxon>
        <taxon>pseudomallei group</taxon>
    </lineage>
</organism>
<feature type="transmembrane region" description="Helical" evidence="1">
    <location>
        <begin position="65"/>
        <end position="87"/>
    </location>
</feature>
<evidence type="ECO:0000313" key="2">
    <source>
        <dbReference type="EMBL" id="RPA29392.1"/>
    </source>
</evidence>
<proteinExistence type="predicted"/>
<accession>A0AAX1XD84</accession>
<keyword evidence="1" id="KW-1133">Transmembrane helix</keyword>